<dbReference type="PANTHER" id="PTHR45784:SF3">
    <property type="entry name" value="C-TYPE LECTIN DOMAIN FAMILY 4 MEMBER K-LIKE-RELATED"/>
    <property type="match status" value="1"/>
</dbReference>
<dbReference type="GeneTree" id="ENSGT00940000163911"/>
<dbReference type="OMA" id="YFLCYTG"/>
<protein>
    <recommendedName>
        <fullName evidence="1">C-type lectin domain-containing protein</fullName>
    </recommendedName>
</protein>
<dbReference type="InParanoid" id="A0A3Q1ILZ5"/>
<reference evidence="2" key="3">
    <citation type="submission" date="2025-09" db="UniProtKB">
        <authorList>
            <consortium name="Ensembl"/>
        </authorList>
    </citation>
    <scope>IDENTIFICATION</scope>
</reference>
<dbReference type="InterPro" id="IPR016187">
    <property type="entry name" value="CTDL_fold"/>
</dbReference>
<sequence length="148" mass="16855">MAGSCSFVHLSIPIQDHLTSLLYFTATAGAESTSSIFFLINDLKNWTEAQSYCRIHYTDLASVRNQAENDQMSMMLTQGAWIGLYRNSWKWSDGSSLSFSYWYPGHAPTATTTDSCVAAFYSKWTNRDCTFHYYFLCFVGDCVVQPER</sequence>
<evidence type="ECO:0000313" key="3">
    <source>
        <dbReference type="Proteomes" id="UP000265040"/>
    </source>
</evidence>
<name>A0A3Q1ILZ5_ANATE</name>
<dbReference type="InterPro" id="IPR016186">
    <property type="entry name" value="C-type_lectin-like/link_sf"/>
</dbReference>
<dbReference type="Pfam" id="PF00059">
    <property type="entry name" value="Lectin_C"/>
    <property type="match status" value="1"/>
</dbReference>
<reference evidence="2" key="1">
    <citation type="submission" date="2021-04" db="EMBL/GenBank/DDBJ databases">
        <authorList>
            <consortium name="Wellcome Sanger Institute Data Sharing"/>
        </authorList>
    </citation>
    <scope>NUCLEOTIDE SEQUENCE [LARGE SCALE GENOMIC DNA]</scope>
</reference>
<dbReference type="AlphaFoldDB" id="A0A3Q1ILZ5"/>
<dbReference type="SUPFAM" id="SSF56436">
    <property type="entry name" value="C-type lectin-like"/>
    <property type="match status" value="1"/>
</dbReference>
<keyword evidence="3" id="KW-1185">Reference proteome</keyword>
<reference evidence="2" key="2">
    <citation type="submission" date="2025-08" db="UniProtKB">
        <authorList>
            <consortium name="Ensembl"/>
        </authorList>
    </citation>
    <scope>IDENTIFICATION</scope>
</reference>
<proteinExistence type="predicted"/>
<dbReference type="Ensembl" id="ENSATET00000023092.2">
    <property type="protein sequence ID" value="ENSATEP00000022722.1"/>
    <property type="gene ID" value="ENSATEG00000015775.2"/>
</dbReference>
<dbReference type="PROSITE" id="PS50041">
    <property type="entry name" value="C_TYPE_LECTIN_2"/>
    <property type="match status" value="1"/>
</dbReference>
<dbReference type="InterPro" id="IPR001304">
    <property type="entry name" value="C-type_lectin-like"/>
</dbReference>
<dbReference type="PANTHER" id="PTHR45784">
    <property type="entry name" value="C-TYPE LECTIN DOMAIN FAMILY 20 MEMBER A-RELATED"/>
    <property type="match status" value="1"/>
</dbReference>
<dbReference type="Gene3D" id="3.10.100.10">
    <property type="entry name" value="Mannose-Binding Protein A, subunit A"/>
    <property type="match status" value="1"/>
</dbReference>
<accession>A0A3Q1ILZ5</accession>
<dbReference type="STRING" id="64144.ENSATEP00000022722"/>
<dbReference type="OrthoDB" id="6369810at2759"/>
<evidence type="ECO:0000259" key="1">
    <source>
        <dbReference type="PROSITE" id="PS50041"/>
    </source>
</evidence>
<organism evidence="2 3">
    <name type="scientific">Anabas testudineus</name>
    <name type="common">Climbing perch</name>
    <name type="synonym">Anthias testudineus</name>
    <dbReference type="NCBI Taxonomy" id="64144"/>
    <lineage>
        <taxon>Eukaryota</taxon>
        <taxon>Metazoa</taxon>
        <taxon>Chordata</taxon>
        <taxon>Craniata</taxon>
        <taxon>Vertebrata</taxon>
        <taxon>Euteleostomi</taxon>
        <taxon>Actinopterygii</taxon>
        <taxon>Neopterygii</taxon>
        <taxon>Teleostei</taxon>
        <taxon>Neoteleostei</taxon>
        <taxon>Acanthomorphata</taxon>
        <taxon>Anabantaria</taxon>
        <taxon>Anabantiformes</taxon>
        <taxon>Anabantoidei</taxon>
        <taxon>Anabantidae</taxon>
        <taxon>Anabas</taxon>
    </lineage>
</organism>
<dbReference type="Proteomes" id="UP000265040">
    <property type="component" value="Chromosome 8"/>
</dbReference>
<feature type="domain" description="C-type lectin" evidence="1">
    <location>
        <begin position="37"/>
        <end position="138"/>
    </location>
</feature>
<dbReference type="SMART" id="SM00034">
    <property type="entry name" value="CLECT"/>
    <property type="match status" value="1"/>
</dbReference>
<evidence type="ECO:0000313" key="2">
    <source>
        <dbReference type="Ensembl" id="ENSATEP00000022722.1"/>
    </source>
</evidence>